<dbReference type="PROSITE" id="PS51371">
    <property type="entry name" value="CBS"/>
    <property type="match status" value="2"/>
</dbReference>
<evidence type="ECO:0000256" key="1">
    <source>
        <dbReference type="ARBA" id="ARBA00023122"/>
    </source>
</evidence>
<keyword evidence="5" id="KW-1185">Reference proteome</keyword>
<dbReference type="InterPro" id="IPR000644">
    <property type="entry name" value="CBS_dom"/>
</dbReference>
<proteinExistence type="predicted"/>
<dbReference type="InterPro" id="IPR044725">
    <property type="entry name" value="CBSX3_CBS_dom"/>
</dbReference>
<dbReference type="OrthoDB" id="9802114at2"/>
<evidence type="ECO:0000313" key="5">
    <source>
        <dbReference type="Proteomes" id="UP000295706"/>
    </source>
</evidence>
<dbReference type="Proteomes" id="UP000295706">
    <property type="component" value="Unassembled WGS sequence"/>
</dbReference>
<keyword evidence="1 2" id="KW-0129">CBS domain</keyword>
<dbReference type="InterPro" id="IPR046342">
    <property type="entry name" value="CBS_dom_sf"/>
</dbReference>
<evidence type="ECO:0000259" key="3">
    <source>
        <dbReference type="PROSITE" id="PS51371"/>
    </source>
</evidence>
<gene>
    <name evidence="4" type="ORF">EZE20_14600</name>
</gene>
<dbReference type="AlphaFoldDB" id="A0A4R4K9N0"/>
<dbReference type="PANTHER" id="PTHR43080">
    <property type="entry name" value="CBS DOMAIN-CONTAINING PROTEIN CBSX3, MITOCHONDRIAL"/>
    <property type="match status" value="1"/>
</dbReference>
<dbReference type="CDD" id="cd04623">
    <property type="entry name" value="CBS_pair_bac_euk"/>
    <property type="match status" value="1"/>
</dbReference>
<dbReference type="Pfam" id="PF00571">
    <property type="entry name" value="CBS"/>
    <property type="match status" value="2"/>
</dbReference>
<dbReference type="InterPro" id="IPR051257">
    <property type="entry name" value="Diverse_CBS-Domain"/>
</dbReference>
<reference evidence="4 5" key="1">
    <citation type="submission" date="2019-02" db="EMBL/GenBank/DDBJ databases">
        <title>Arundinibacter roseus gen. nov., sp. nov., a new member of the family Cytophagaceae.</title>
        <authorList>
            <person name="Szuroczki S."/>
            <person name="Khayer B."/>
            <person name="Sproer C."/>
            <person name="Toumi M."/>
            <person name="Szabo A."/>
            <person name="Felfoldi T."/>
            <person name="Schumann P."/>
            <person name="Toth E."/>
        </authorList>
    </citation>
    <scope>NUCLEOTIDE SEQUENCE [LARGE SCALE GENOMIC DNA]</scope>
    <source>
        <strain evidence="4 5">DMA-k-7a</strain>
    </source>
</reference>
<protein>
    <submittedName>
        <fullName evidence="4">CBS domain-containing protein</fullName>
    </submittedName>
</protein>
<dbReference type="EMBL" id="SMJU01000008">
    <property type="protein sequence ID" value="TDB64243.1"/>
    <property type="molecule type" value="Genomic_DNA"/>
</dbReference>
<organism evidence="4 5">
    <name type="scientific">Arundinibacter roseus</name>
    <dbReference type="NCBI Taxonomy" id="2070510"/>
    <lineage>
        <taxon>Bacteria</taxon>
        <taxon>Pseudomonadati</taxon>
        <taxon>Bacteroidota</taxon>
        <taxon>Cytophagia</taxon>
        <taxon>Cytophagales</taxon>
        <taxon>Spirosomataceae</taxon>
        <taxon>Arundinibacter</taxon>
    </lineage>
</organism>
<dbReference type="PANTHER" id="PTHR43080:SF2">
    <property type="entry name" value="CBS DOMAIN-CONTAINING PROTEIN"/>
    <property type="match status" value="1"/>
</dbReference>
<sequence length="137" mass="15378">MEDKPISVVFSVPPTATVIETLHLMAEKNIGAVVVLENENLVGIFSERDYARKGIIQGRKAKSTPISEVMTPKVFTVSCDMSIQECMQLFSQKKIRHLPVVENDRVVGVLSIGDIVNSIMFEQKVHIQFLEQYITQS</sequence>
<feature type="domain" description="CBS" evidence="3">
    <location>
        <begin position="5"/>
        <end position="61"/>
    </location>
</feature>
<evidence type="ECO:0000313" key="4">
    <source>
        <dbReference type="EMBL" id="TDB64243.1"/>
    </source>
</evidence>
<comment type="caution">
    <text evidence="4">The sequence shown here is derived from an EMBL/GenBank/DDBJ whole genome shotgun (WGS) entry which is preliminary data.</text>
</comment>
<dbReference type="Gene3D" id="3.10.580.10">
    <property type="entry name" value="CBS-domain"/>
    <property type="match status" value="1"/>
</dbReference>
<accession>A0A4R4K9N0</accession>
<dbReference type="SMART" id="SM00116">
    <property type="entry name" value="CBS"/>
    <property type="match status" value="2"/>
</dbReference>
<name>A0A4R4K9N0_9BACT</name>
<feature type="domain" description="CBS" evidence="3">
    <location>
        <begin position="70"/>
        <end position="125"/>
    </location>
</feature>
<dbReference type="SUPFAM" id="SSF54631">
    <property type="entry name" value="CBS-domain pair"/>
    <property type="match status" value="1"/>
</dbReference>
<evidence type="ECO:0000256" key="2">
    <source>
        <dbReference type="PROSITE-ProRule" id="PRU00703"/>
    </source>
</evidence>